<dbReference type="VEuPathDB" id="VectorBase:ADIR014338"/>
<accession>A0A182NWS8</accession>
<keyword evidence="2" id="KW-1185">Reference proteome</keyword>
<proteinExistence type="predicted"/>
<name>A0A182NWS8_9DIPT</name>
<organism evidence="1 2">
    <name type="scientific">Anopheles dirus</name>
    <dbReference type="NCBI Taxonomy" id="7168"/>
    <lineage>
        <taxon>Eukaryota</taxon>
        <taxon>Metazoa</taxon>
        <taxon>Ecdysozoa</taxon>
        <taxon>Arthropoda</taxon>
        <taxon>Hexapoda</taxon>
        <taxon>Insecta</taxon>
        <taxon>Pterygota</taxon>
        <taxon>Neoptera</taxon>
        <taxon>Endopterygota</taxon>
        <taxon>Diptera</taxon>
        <taxon>Nematocera</taxon>
        <taxon>Culicoidea</taxon>
        <taxon>Culicidae</taxon>
        <taxon>Anophelinae</taxon>
        <taxon>Anopheles</taxon>
    </lineage>
</organism>
<evidence type="ECO:0000313" key="2">
    <source>
        <dbReference type="Proteomes" id="UP000075884"/>
    </source>
</evidence>
<evidence type="ECO:0000313" key="1">
    <source>
        <dbReference type="EnsemblMetazoa" id="ADIR014338-PA"/>
    </source>
</evidence>
<dbReference type="AlphaFoldDB" id="A0A182NWS8"/>
<reference evidence="2" key="1">
    <citation type="submission" date="2013-03" db="EMBL/GenBank/DDBJ databases">
        <title>The Genome Sequence of Anopheles dirus WRAIR2.</title>
        <authorList>
            <consortium name="The Broad Institute Genomics Platform"/>
            <person name="Neafsey D.E."/>
            <person name="Walton C."/>
            <person name="Walker B."/>
            <person name="Young S.K."/>
            <person name="Zeng Q."/>
            <person name="Gargeya S."/>
            <person name="Fitzgerald M."/>
            <person name="Haas B."/>
            <person name="Abouelleil A."/>
            <person name="Allen A.W."/>
            <person name="Alvarado L."/>
            <person name="Arachchi H.M."/>
            <person name="Berlin A.M."/>
            <person name="Chapman S.B."/>
            <person name="Gainer-Dewar J."/>
            <person name="Goldberg J."/>
            <person name="Griggs A."/>
            <person name="Gujja S."/>
            <person name="Hansen M."/>
            <person name="Howarth C."/>
            <person name="Imamovic A."/>
            <person name="Ireland A."/>
            <person name="Larimer J."/>
            <person name="McCowan C."/>
            <person name="Murphy C."/>
            <person name="Pearson M."/>
            <person name="Poon T.W."/>
            <person name="Priest M."/>
            <person name="Roberts A."/>
            <person name="Saif S."/>
            <person name="Shea T."/>
            <person name="Sisk P."/>
            <person name="Sykes S."/>
            <person name="Wortman J."/>
            <person name="Nusbaum C."/>
            <person name="Birren B."/>
        </authorList>
    </citation>
    <scope>NUCLEOTIDE SEQUENCE [LARGE SCALE GENOMIC DNA]</scope>
    <source>
        <strain evidence="2">WRAIR2</strain>
    </source>
</reference>
<sequence length="76" mass="8328">MPLLFCIVFKKFAHTCAPCRTIVSHSSVIKSSRRKATPVRVARFAFALQTILVGTAAARIRSVLPSPTANRASNRM</sequence>
<dbReference type="EnsemblMetazoa" id="ADIR014338-RA">
    <property type="protein sequence ID" value="ADIR014338-PA"/>
    <property type="gene ID" value="ADIR014338"/>
</dbReference>
<reference evidence="1" key="2">
    <citation type="submission" date="2020-05" db="UniProtKB">
        <authorList>
            <consortium name="EnsemblMetazoa"/>
        </authorList>
    </citation>
    <scope>IDENTIFICATION</scope>
    <source>
        <strain evidence="1">WRAIR2</strain>
    </source>
</reference>
<dbReference type="Proteomes" id="UP000075884">
    <property type="component" value="Unassembled WGS sequence"/>
</dbReference>
<protein>
    <submittedName>
        <fullName evidence="1">Uncharacterized protein</fullName>
    </submittedName>
</protein>